<organism evidence="1 2">
    <name type="scientific">Gloeomargarita lithophora Alchichica-D10</name>
    <dbReference type="NCBI Taxonomy" id="1188229"/>
    <lineage>
        <taxon>Bacteria</taxon>
        <taxon>Bacillati</taxon>
        <taxon>Cyanobacteriota</taxon>
        <taxon>Cyanophyceae</taxon>
        <taxon>Gloeomargaritales</taxon>
        <taxon>Gloeomargaritaceae</taxon>
        <taxon>Gloeomargarita</taxon>
    </lineage>
</organism>
<dbReference type="RefSeq" id="WP_071454975.1">
    <property type="nucleotide sequence ID" value="NZ_CP017675.1"/>
</dbReference>
<dbReference type="EMBL" id="CP017675">
    <property type="protein sequence ID" value="APB34550.1"/>
    <property type="molecule type" value="Genomic_DNA"/>
</dbReference>
<gene>
    <name evidence="1" type="ORF">GlitD10_2220</name>
</gene>
<name>A0A1J0AF30_9CYAN</name>
<sequence>MGLASLGRILERLDTSPTWEQCRQWRELLRLWAELVGPTVQHQTEPLHIRRGVLYVATRSPVWAQNLAFERHRLLQRLNPLLPHPLKDIRFRPTLTPEGHPPAGRVFRGGIRPQGASAVPTPTYRRPPICPRCHAPAPLAELDRWNVCSLCRAVELSLQTLH</sequence>
<protein>
    <submittedName>
        <fullName evidence="1">Zn-ribbon-containing</fullName>
    </submittedName>
</protein>
<dbReference type="PANTHER" id="PTHR36456:SF1">
    <property type="entry name" value="UPF0232 PROTEIN SCO3875"/>
    <property type="match status" value="1"/>
</dbReference>
<dbReference type="Proteomes" id="UP000180235">
    <property type="component" value="Chromosome"/>
</dbReference>
<dbReference type="InterPro" id="IPR007922">
    <property type="entry name" value="DciA-like"/>
</dbReference>
<dbReference type="Pfam" id="PF05258">
    <property type="entry name" value="DciA"/>
    <property type="match status" value="1"/>
</dbReference>
<dbReference type="PANTHER" id="PTHR36456">
    <property type="entry name" value="UPF0232 PROTEIN SCO3875"/>
    <property type="match status" value="1"/>
</dbReference>
<evidence type="ECO:0000313" key="1">
    <source>
        <dbReference type="EMBL" id="APB34550.1"/>
    </source>
</evidence>
<dbReference type="KEGG" id="glt:GlitD10_2220"/>
<dbReference type="AlphaFoldDB" id="A0A1J0AF30"/>
<proteinExistence type="predicted"/>
<dbReference type="STRING" id="1188229.GlitD10_2220"/>
<keyword evidence="2" id="KW-1185">Reference proteome</keyword>
<dbReference type="OrthoDB" id="511752at2"/>
<reference evidence="1 2" key="1">
    <citation type="submission" date="2016-10" db="EMBL/GenBank/DDBJ databases">
        <title>Description of Gloeomargarita lithophora gen. nov., sp. nov., a thylakoid-bearing basal-branching cyanobacterium with intracellular carbonates, and proposal for Gloeomargaritales ord. nov.</title>
        <authorList>
            <person name="Moreira D."/>
            <person name="Tavera R."/>
            <person name="Benzerara K."/>
            <person name="Skouri-Panet F."/>
            <person name="Couradeau E."/>
            <person name="Gerard E."/>
            <person name="Loussert C."/>
            <person name="Novelo E."/>
            <person name="Zivanovic Y."/>
            <person name="Lopez-Garcia P."/>
        </authorList>
    </citation>
    <scope>NUCLEOTIDE SEQUENCE [LARGE SCALE GENOMIC DNA]</scope>
    <source>
        <strain evidence="1 2">D10</strain>
    </source>
</reference>
<evidence type="ECO:0000313" key="2">
    <source>
        <dbReference type="Proteomes" id="UP000180235"/>
    </source>
</evidence>
<accession>A0A1J0AF30</accession>